<keyword evidence="5" id="KW-1185">Reference proteome</keyword>
<dbReference type="InterPro" id="IPR029787">
    <property type="entry name" value="Nucleotide_cyclase"/>
</dbReference>
<dbReference type="PANTHER" id="PTHR16305:SF28">
    <property type="entry name" value="GUANYLATE CYCLASE DOMAIN-CONTAINING PROTEIN"/>
    <property type="match status" value="1"/>
</dbReference>
<dbReference type="SUPFAM" id="SSF48452">
    <property type="entry name" value="TPR-like"/>
    <property type="match status" value="1"/>
</dbReference>
<dbReference type="InterPro" id="IPR027417">
    <property type="entry name" value="P-loop_NTPase"/>
</dbReference>
<dbReference type="PROSITE" id="PS50125">
    <property type="entry name" value="GUANYLATE_CYCLASE_2"/>
    <property type="match status" value="1"/>
</dbReference>
<evidence type="ECO:0000256" key="2">
    <source>
        <dbReference type="ARBA" id="ARBA00022840"/>
    </source>
</evidence>
<dbReference type="SMART" id="SM00044">
    <property type="entry name" value="CYCc"/>
    <property type="match status" value="1"/>
</dbReference>
<dbReference type="Pfam" id="PF00211">
    <property type="entry name" value="Guanylate_cyc"/>
    <property type="match status" value="1"/>
</dbReference>
<dbReference type="InterPro" id="IPR001054">
    <property type="entry name" value="A/G_cyclase"/>
</dbReference>
<dbReference type="SUPFAM" id="SSF55073">
    <property type="entry name" value="Nucleotide cyclase"/>
    <property type="match status" value="1"/>
</dbReference>
<dbReference type="Gene3D" id="3.30.70.1230">
    <property type="entry name" value="Nucleotide cyclase"/>
    <property type="match status" value="1"/>
</dbReference>
<feature type="domain" description="Guanylate cyclase" evidence="3">
    <location>
        <begin position="64"/>
        <end position="196"/>
    </location>
</feature>
<evidence type="ECO:0000256" key="1">
    <source>
        <dbReference type="ARBA" id="ARBA00022741"/>
    </source>
</evidence>
<keyword evidence="1" id="KW-0547">Nucleotide-binding</keyword>
<dbReference type="InterPro" id="IPR011990">
    <property type="entry name" value="TPR-like_helical_dom_sf"/>
</dbReference>
<gene>
    <name evidence="4" type="ORF">JQN70_17200</name>
</gene>
<accession>A0ABS2CQI7</accession>
<protein>
    <submittedName>
        <fullName evidence="4">AAA family ATPase</fullName>
    </submittedName>
</protein>
<sequence length="1205" mass="129283">MPDPEPPAQPPDQRLRELEQAIEALEAQRGVLGDAVVETALGPLRERRTALRGGTAGEQRRLVSVLFADLEGFTVLSRRLDAEDVRAVVARCFSAWQRVIEEHGGVVEKFIGDAVMAVFGLHRSHEDDAVRAVRAARALVASLGPVAEEVEVRHGAALHVRVGVDAGEVVVSTLGERAGHDFVAVGPTVNRASRLQGEAPRDGVLVSADVRRLLRGRFSLEPRPGLSLKGIDEPVDAFVVLRERPVGFDLEPTAGVGGVETTTVGRAVEQLTLREHLADVVDEQAWRITTVVGDAGVGKSRLLAEFDTWLSERPDAVWWFRGRASPSQQNRPHTLLRDALSTRFGITPDDDPATVLARCEAGFAAAAGASERTRRDALVVARWLGFEVGGPDAAGVPREPQALRDEASELLARYLARLGAEAPVVLLFEDLHWADDATLRWLEDAHEVLRDVPVLVVATARPALLELRPHWGEGLEHHRRLALGPLSRRESRQLLDQLLARVDRVPPELVALVVEGAEGNPFYIEELVTWLVDTGVVEPGPDGWRVRAEGVRAVRVPSTLRGVLQARLDGLEPDERQVLQRASVVGRVFWDAAVGRLGRGSPSAVGDGAVADDPVPALLDRLRGRDLVLRRPGSSIESAHEYLFKHALLRDVAYDGILRTHRRAYHARVVDWLVEVSERSGRTDEYAFLVAEHADRAEDPSAAGWYLRAAGRAASVHAPEEALRLLDRGLDVAPEDDPGLRFDLLAAREEVLDREGDRDGQQLDVERMEVLLGRLDAARRVRLHLARARLDFDTSRYDEAVRWATAAVEESTAGDEEALARGRLLAGKAFTWAGDAGRARTELAAAIEVADAAGLDAVAGEALRYLGMIAGNEGDYAGSLERLAAARLRFAAAEDPEGEGRVLVQESATLYNLGRLAESRTALEAARPAFSRSRYRYGEALVLGNLATIAAGQGELGAALGWVVEAVEATRRLRDVEAVATNLGALAEIEVQLGRLAAAEAHGLECAELAAGVSTDSLRAHGLSMAAAAASAAGRHDDARRLAGDAVEAGRTGHEPRAFGAAQQVRGQVLAAAGAHEEAAAAFAEAGWSLEGLGVDGLALQARAGEAASRAATGDVERALALVEPVLAAVAADDLGGAQPEPVWRACLAVLDAARDPQAPELRADVRQRVEARARLVGADVEAEYRAAPVVRELLEGASRGDDPA</sequence>
<evidence type="ECO:0000313" key="5">
    <source>
        <dbReference type="Proteomes" id="UP001430172"/>
    </source>
</evidence>
<keyword evidence="2" id="KW-0067">ATP-binding</keyword>
<evidence type="ECO:0000259" key="3">
    <source>
        <dbReference type="PROSITE" id="PS50125"/>
    </source>
</evidence>
<organism evidence="4 5">
    <name type="scientific">Phycicoccus sonneratiae</name>
    <dbReference type="NCBI Taxonomy" id="2807628"/>
    <lineage>
        <taxon>Bacteria</taxon>
        <taxon>Bacillati</taxon>
        <taxon>Actinomycetota</taxon>
        <taxon>Actinomycetes</taxon>
        <taxon>Micrococcales</taxon>
        <taxon>Intrasporangiaceae</taxon>
        <taxon>Phycicoccus</taxon>
    </lineage>
</organism>
<dbReference type="CDD" id="cd07302">
    <property type="entry name" value="CHD"/>
    <property type="match status" value="1"/>
</dbReference>
<proteinExistence type="predicted"/>
<dbReference type="RefSeq" id="WP_204132603.1">
    <property type="nucleotide sequence ID" value="NZ_JAFDVD010000021.1"/>
</dbReference>
<dbReference type="Gene3D" id="1.25.40.10">
    <property type="entry name" value="Tetratricopeptide repeat domain"/>
    <property type="match status" value="1"/>
</dbReference>
<reference evidence="4" key="1">
    <citation type="submission" date="2021-02" db="EMBL/GenBank/DDBJ databases">
        <title>Phycicoccus sp. MQZ13P-5T, whole genome shotgun sequence.</title>
        <authorList>
            <person name="Tuo L."/>
        </authorList>
    </citation>
    <scope>NUCLEOTIDE SEQUENCE</scope>
    <source>
        <strain evidence="4">MQZ13P-5</strain>
    </source>
</reference>
<name>A0ABS2CQI7_9MICO</name>
<dbReference type="InterPro" id="IPR041664">
    <property type="entry name" value="AAA_16"/>
</dbReference>
<comment type="caution">
    <text evidence="4">The sequence shown here is derived from an EMBL/GenBank/DDBJ whole genome shotgun (WGS) entry which is preliminary data.</text>
</comment>
<dbReference type="Pfam" id="PF13191">
    <property type="entry name" value="AAA_16"/>
    <property type="match status" value="1"/>
</dbReference>
<dbReference type="EMBL" id="JAFDVD010000021">
    <property type="protein sequence ID" value="MBM6402136.1"/>
    <property type="molecule type" value="Genomic_DNA"/>
</dbReference>
<evidence type="ECO:0000313" key="4">
    <source>
        <dbReference type="EMBL" id="MBM6402136.1"/>
    </source>
</evidence>
<dbReference type="SUPFAM" id="SSF52540">
    <property type="entry name" value="P-loop containing nucleoside triphosphate hydrolases"/>
    <property type="match status" value="1"/>
</dbReference>
<dbReference type="Proteomes" id="UP001430172">
    <property type="component" value="Unassembled WGS sequence"/>
</dbReference>
<dbReference type="PANTHER" id="PTHR16305">
    <property type="entry name" value="TESTICULAR SOLUBLE ADENYLYL CYCLASE"/>
    <property type="match status" value="1"/>
</dbReference>